<proteinExistence type="predicted"/>
<evidence type="ECO:0000256" key="1">
    <source>
        <dbReference type="SAM" id="MobiDB-lite"/>
    </source>
</evidence>
<sequence>MLWVHRCAMLCGTGQVASRGARTIYVEAERAETAAGEQGRQNRDFGEVNSEQESLAGFVWEQRVRHLEQVPTQAVSPLLPEASSVGGSELRMPPKSQKAKKKCLPTRKPHFFKVLLASWFAIVDSDLLLHTEAERHFLKQFVLQTDCPD</sequence>
<feature type="region of interest" description="Disordered" evidence="1">
    <location>
        <begin position="78"/>
        <end position="102"/>
    </location>
</feature>
<evidence type="ECO:0000313" key="2">
    <source>
        <dbReference type="EMBL" id="ABF70121.1"/>
    </source>
</evidence>
<name>Q1EP36_MUSBA</name>
<gene>
    <name evidence="2" type="ORF">MBP_91N22.34</name>
</gene>
<protein>
    <submittedName>
        <fullName evidence="2">Uncharacterized protein</fullName>
    </submittedName>
</protein>
<dbReference type="EMBL" id="AC186755">
    <property type="protein sequence ID" value="ABF70121.1"/>
    <property type="molecule type" value="Genomic_DNA"/>
</dbReference>
<reference evidence="2" key="1">
    <citation type="submission" date="2006-06" db="EMBL/GenBank/DDBJ databases">
        <authorList>
            <person name="Town C.D."/>
            <person name="Ronning C.M."/>
            <person name="Cheung F."/>
            <person name="Haas B.J."/>
            <person name="Althoff R."/>
            <person name="Arbogast T."/>
            <person name="Hine E."/>
            <person name="Piffanelli P."/>
            <person name="Tallon L.J."/>
        </authorList>
    </citation>
    <scope>NUCLEOTIDE SEQUENCE</scope>
</reference>
<dbReference type="AlphaFoldDB" id="Q1EP36"/>
<accession>Q1EP36</accession>
<organism evidence="2">
    <name type="scientific">Musa balbisiana</name>
    <name type="common">Banana</name>
    <dbReference type="NCBI Taxonomy" id="52838"/>
    <lineage>
        <taxon>Eukaryota</taxon>
        <taxon>Viridiplantae</taxon>
        <taxon>Streptophyta</taxon>
        <taxon>Embryophyta</taxon>
        <taxon>Tracheophyta</taxon>
        <taxon>Spermatophyta</taxon>
        <taxon>Magnoliopsida</taxon>
        <taxon>Liliopsida</taxon>
        <taxon>Zingiberales</taxon>
        <taxon>Musaceae</taxon>
        <taxon>Musa</taxon>
    </lineage>
</organism>